<feature type="compositionally biased region" description="Basic and acidic residues" evidence="1">
    <location>
        <begin position="92"/>
        <end position="101"/>
    </location>
</feature>
<organism evidence="2 3">
    <name type="scientific">Lactuca virosa</name>
    <dbReference type="NCBI Taxonomy" id="75947"/>
    <lineage>
        <taxon>Eukaryota</taxon>
        <taxon>Viridiplantae</taxon>
        <taxon>Streptophyta</taxon>
        <taxon>Embryophyta</taxon>
        <taxon>Tracheophyta</taxon>
        <taxon>Spermatophyta</taxon>
        <taxon>Magnoliopsida</taxon>
        <taxon>eudicotyledons</taxon>
        <taxon>Gunneridae</taxon>
        <taxon>Pentapetalae</taxon>
        <taxon>asterids</taxon>
        <taxon>campanulids</taxon>
        <taxon>Asterales</taxon>
        <taxon>Asteraceae</taxon>
        <taxon>Cichorioideae</taxon>
        <taxon>Cichorieae</taxon>
        <taxon>Lactucinae</taxon>
        <taxon>Lactuca</taxon>
    </lineage>
</organism>
<name>A0AAU9MXV8_9ASTR</name>
<feature type="region of interest" description="Disordered" evidence="1">
    <location>
        <begin position="78"/>
        <end position="101"/>
    </location>
</feature>
<evidence type="ECO:0000313" key="2">
    <source>
        <dbReference type="EMBL" id="CAH1426780.1"/>
    </source>
</evidence>
<feature type="region of interest" description="Disordered" evidence="1">
    <location>
        <begin position="1"/>
        <end position="46"/>
    </location>
</feature>
<reference evidence="2 3" key="1">
    <citation type="submission" date="2022-01" db="EMBL/GenBank/DDBJ databases">
        <authorList>
            <person name="Xiong W."/>
            <person name="Schranz E."/>
        </authorList>
    </citation>
    <scope>NUCLEOTIDE SEQUENCE [LARGE SCALE GENOMIC DNA]</scope>
</reference>
<gene>
    <name evidence="2" type="ORF">LVIROSA_LOCUS13842</name>
</gene>
<dbReference type="AlphaFoldDB" id="A0AAU9MXV8"/>
<sequence>MSRQREEQWRNVGRRNDRRAGFFSDSERDRMNGRGGGQQSNAESVKHNQELERRLCELWFGNYHVFASIYKFTRQNQSKSDTGYGKQYQKKKTSELKDGDGQKKKSYAKAIVGEGTSTHKDTSMGRKVIIGGRELTGMTEVQSTVLAEVREAASIPNLINLCSEEGFSDIKIRYVGGLWVVVSFESAKASVWLEILGLPMCTWNPCVFKKIASVWGSVLFSDDYENNCMSTGKVCVFTGIMASIHESLWVTIEGTDYQEDNNSFGSFDEGEGESFGFNSDKENKEHDRNREDVNVNEVNSEPDFIQEVEKINDAGNDEIGNNNRPHNVPVQSMGIGHGSASKFEFNKMENVQSEDQRSSASISKPPGFGGKVFKETRGPFQYSEDNLRKSWSTGSVKILKNVIPSVGANSCEEVSRFIELGKILGYDVENAKADLKNRLVGMGVLQSL</sequence>
<comment type="caution">
    <text evidence="2">The sequence shown here is derived from an EMBL/GenBank/DDBJ whole genome shotgun (WGS) entry which is preliminary data.</text>
</comment>
<protein>
    <recommendedName>
        <fullName evidence="4">DUF4283 domain-containing protein</fullName>
    </recommendedName>
</protein>
<evidence type="ECO:0000256" key="1">
    <source>
        <dbReference type="SAM" id="MobiDB-lite"/>
    </source>
</evidence>
<accession>A0AAU9MXV8</accession>
<dbReference type="Proteomes" id="UP001157418">
    <property type="component" value="Unassembled WGS sequence"/>
</dbReference>
<evidence type="ECO:0008006" key="4">
    <source>
        <dbReference type="Google" id="ProtNLM"/>
    </source>
</evidence>
<evidence type="ECO:0000313" key="3">
    <source>
        <dbReference type="Proteomes" id="UP001157418"/>
    </source>
</evidence>
<keyword evidence="3" id="KW-1185">Reference proteome</keyword>
<feature type="compositionally biased region" description="Basic and acidic residues" evidence="1">
    <location>
        <begin position="1"/>
        <end position="32"/>
    </location>
</feature>
<dbReference type="EMBL" id="CAKMRJ010002223">
    <property type="protein sequence ID" value="CAH1426780.1"/>
    <property type="molecule type" value="Genomic_DNA"/>
</dbReference>
<proteinExistence type="predicted"/>